<keyword evidence="3" id="KW-0677">Repeat</keyword>
<dbReference type="EMBL" id="CAJNOG010000604">
    <property type="protein sequence ID" value="CAF1312303.1"/>
    <property type="molecule type" value="Genomic_DNA"/>
</dbReference>
<sequence length="459" mass="51873">MVYTFLLTCTTPLNFAGKLLIDLNPDEMNCHNDITKKPRVIGIISGFIGIIIISIVAVFIWNQRRPLRSGYREIDGIDESYGGPAFPISDEEIQQVALFVIVFTGFITGEIHNACEICTCDNLDKPITVHCDSKNLSNLTNIRFNSSIETLSFINNSLTFKSVDDLETINNITSLKSLILSNNPLSTIPEFSSSNLTNLQLENTYLKTATFPKSYENSTNLQSIVLSNNKLGKLTRENFKSLSSLTKISLDNAQLNTIDHDTFTSISTSLQSISLVSNSLKSAEFLPTLNNLLSINFDKNKFQQLPTEIIKPVRTKHFFFRDNQINIIDELSPLYYWTKTNLTGIEIYLNNNPFDCCQSRWFIHYLTGSNNLVKDSFNLTCALPQAYTGRRLIDLHVDSMDCSTKPVYPSNKLTIIVLCLMGIFIFILIAVGTALRRRNRNYFGRRQQYETIPSADIPT</sequence>
<dbReference type="SMART" id="SM00082">
    <property type="entry name" value="LRRCT"/>
    <property type="match status" value="1"/>
</dbReference>
<keyword evidence="1" id="KW-0433">Leucine-rich repeat</keyword>
<organism evidence="6 7">
    <name type="scientific">Adineta steineri</name>
    <dbReference type="NCBI Taxonomy" id="433720"/>
    <lineage>
        <taxon>Eukaryota</taxon>
        <taxon>Metazoa</taxon>
        <taxon>Spiralia</taxon>
        <taxon>Gnathifera</taxon>
        <taxon>Rotifera</taxon>
        <taxon>Eurotatoria</taxon>
        <taxon>Bdelloidea</taxon>
        <taxon>Adinetida</taxon>
        <taxon>Adinetidae</taxon>
        <taxon>Adineta</taxon>
    </lineage>
</organism>
<protein>
    <recommendedName>
        <fullName evidence="5">LRRCT domain-containing protein</fullName>
    </recommendedName>
</protein>
<evidence type="ECO:0000256" key="2">
    <source>
        <dbReference type="ARBA" id="ARBA00022729"/>
    </source>
</evidence>
<feature type="domain" description="LRRCT" evidence="5">
    <location>
        <begin position="352"/>
        <end position="403"/>
    </location>
</feature>
<evidence type="ECO:0000256" key="4">
    <source>
        <dbReference type="SAM" id="Phobius"/>
    </source>
</evidence>
<comment type="caution">
    <text evidence="6">The sequence shown here is derived from an EMBL/GenBank/DDBJ whole genome shotgun (WGS) entry which is preliminary data.</text>
</comment>
<feature type="transmembrane region" description="Helical" evidence="4">
    <location>
        <begin position="40"/>
        <end position="62"/>
    </location>
</feature>
<dbReference type="InterPro" id="IPR003591">
    <property type="entry name" value="Leu-rich_rpt_typical-subtyp"/>
</dbReference>
<keyword evidence="2" id="KW-0732">Signal</keyword>
<name>A0A815EY70_9BILA</name>
<dbReference type="InterPro" id="IPR000483">
    <property type="entry name" value="Cys-rich_flank_reg_C"/>
</dbReference>
<evidence type="ECO:0000256" key="1">
    <source>
        <dbReference type="ARBA" id="ARBA00022614"/>
    </source>
</evidence>
<dbReference type="Pfam" id="PF13855">
    <property type="entry name" value="LRR_8"/>
    <property type="match status" value="1"/>
</dbReference>
<evidence type="ECO:0000259" key="5">
    <source>
        <dbReference type="SMART" id="SM00082"/>
    </source>
</evidence>
<proteinExistence type="predicted"/>
<feature type="transmembrane region" description="Helical" evidence="4">
    <location>
        <begin position="413"/>
        <end position="435"/>
    </location>
</feature>
<keyword evidence="4" id="KW-0812">Transmembrane</keyword>
<evidence type="ECO:0000313" key="6">
    <source>
        <dbReference type="EMBL" id="CAF1312303.1"/>
    </source>
</evidence>
<keyword evidence="4" id="KW-0472">Membrane</keyword>
<dbReference type="PANTHER" id="PTHR24366:SF96">
    <property type="entry name" value="LEUCINE RICH REPEAT CONTAINING 53"/>
    <property type="match status" value="1"/>
</dbReference>
<dbReference type="Proteomes" id="UP000663845">
    <property type="component" value="Unassembled WGS sequence"/>
</dbReference>
<gene>
    <name evidence="6" type="ORF">JYZ213_LOCUS32925</name>
</gene>
<dbReference type="InterPro" id="IPR001611">
    <property type="entry name" value="Leu-rich_rpt"/>
</dbReference>
<dbReference type="SMART" id="SM00369">
    <property type="entry name" value="LRR_TYP"/>
    <property type="match status" value="4"/>
</dbReference>
<reference evidence="6" key="1">
    <citation type="submission" date="2021-02" db="EMBL/GenBank/DDBJ databases">
        <authorList>
            <person name="Nowell W R."/>
        </authorList>
    </citation>
    <scope>NUCLEOTIDE SEQUENCE</scope>
</reference>
<dbReference type="InterPro" id="IPR032675">
    <property type="entry name" value="LRR_dom_sf"/>
</dbReference>
<evidence type="ECO:0000256" key="3">
    <source>
        <dbReference type="ARBA" id="ARBA00022737"/>
    </source>
</evidence>
<accession>A0A815EY70</accession>
<dbReference type="PROSITE" id="PS51450">
    <property type="entry name" value="LRR"/>
    <property type="match status" value="1"/>
</dbReference>
<dbReference type="SUPFAM" id="SSF52058">
    <property type="entry name" value="L domain-like"/>
    <property type="match status" value="1"/>
</dbReference>
<dbReference type="AlphaFoldDB" id="A0A815EY70"/>
<keyword evidence="4" id="KW-1133">Transmembrane helix</keyword>
<dbReference type="PANTHER" id="PTHR24366">
    <property type="entry name" value="IG(IMMUNOGLOBULIN) AND LRR(LEUCINE RICH REPEAT) DOMAINS"/>
    <property type="match status" value="1"/>
</dbReference>
<evidence type="ECO:0000313" key="7">
    <source>
        <dbReference type="Proteomes" id="UP000663845"/>
    </source>
</evidence>
<dbReference type="Gene3D" id="3.80.10.10">
    <property type="entry name" value="Ribonuclease Inhibitor"/>
    <property type="match status" value="1"/>
</dbReference>